<protein>
    <submittedName>
        <fullName evidence="1">Uncharacterized protein</fullName>
    </submittedName>
</protein>
<dbReference type="KEGG" id="eff:skT53_30160"/>
<keyword evidence="2" id="KW-1185">Reference proteome</keyword>
<gene>
    <name evidence="1" type="ORF">skT53_30160</name>
</gene>
<dbReference type="EMBL" id="AP023366">
    <property type="protein sequence ID" value="BCJ88031.1"/>
    <property type="molecule type" value="Genomic_DNA"/>
</dbReference>
<dbReference type="RefSeq" id="WP_200758651.1">
    <property type="nucleotide sequence ID" value="NZ_AP023366.1"/>
</dbReference>
<sequence length="189" mass="19954">MDFTCPTPQTQEVCLKAFSVICTKLVQEVAELTVPATALGITGPVTVPITVTANSSGIVLNGTLLQDKVVDTGYVPVTVTVGLPTPVTLAFNLPFQTETDCPGACPGDNLQKTPPVIEGVLKPIITPNGTIVGGLPVDTVTFKVIVRTQVTVSREQLLRINATVIGDINPDRCVTVQPTAPTSRTIRFF</sequence>
<dbReference type="Proteomes" id="UP000593802">
    <property type="component" value="Chromosome"/>
</dbReference>
<evidence type="ECO:0000313" key="2">
    <source>
        <dbReference type="Proteomes" id="UP000593802"/>
    </source>
</evidence>
<organism evidence="1 2">
    <name type="scientific">Effusibacillus dendaii</name>
    <dbReference type="NCBI Taxonomy" id="2743772"/>
    <lineage>
        <taxon>Bacteria</taxon>
        <taxon>Bacillati</taxon>
        <taxon>Bacillota</taxon>
        <taxon>Bacilli</taxon>
        <taxon>Bacillales</taxon>
        <taxon>Alicyclobacillaceae</taxon>
        <taxon>Effusibacillus</taxon>
    </lineage>
</organism>
<evidence type="ECO:0000313" key="1">
    <source>
        <dbReference type="EMBL" id="BCJ88031.1"/>
    </source>
</evidence>
<proteinExistence type="predicted"/>
<reference evidence="1 2" key="1">
    <citation type="submission" date="2020-08" db="EMBL/GenBank/DDBJ databases">
        <title>Complete Genome Sequence of Effusibacillus dendaii Strain skT53, Isolated from Farmland soil.</title>
        <authorList>
            <person name="Konishi T."/>
            <person name="Kawasaki H."/>
        </authorList>
    </citation>
    <scope>NUCLEOTIDE SEQUENCE [LARGE SCALE GENOMIC DNA]</scope>
    <source>
        <strain evidence="2">skT53</strain>
    </source>
</reference>
<accession>A0A7I8DJJ9</accession>
<name>A0A7I8DJJ9_9BACL</name>
<dbReference type="AlphaFoldDB" id="A0A7I8DJJ9"/>